<dbReference type="SUPFAM" id="SSF49367">
    <property type="entry name" value="Superoxide reductase-like"/>
    <property type="match status" value="1"/>
</dbReference>
<dbReference type="SUPFAM" id="SSF57802">
    <property type="entry name" value="Rubredoxin-like"/>
    <property type="match status" value="1"/>
</dbReference>
<name>W7UTR0_RUMFL</name>
<dbReference type="GO" id="GO:0016491">
    <property type="term" value="F:oxidoreductase activity"/>
    <property type="evidence" value="ECO:0007669"/>
    <property type="project" value="InterPro"/>
</dbReference>
<accession>W7UTR0</accession>
<dbReference type="PANTHER" id="PTHR46558:SF11">
    <property type="entry name" value="HTH-TYPE TRANSCRIPTIONAL REGULATOR XRE"/>
    <property type="match status" value="1"/>
</dbReference>
<dbReference type="InterPro" id="IPR001387">
    <property type="entry name" value="Cro/C1-type_HTH"/>
</dbReference>
<dbReference type="InterPro" id="IPR036073">
    <property type="entry name" value="Desulfoferrodoxin_Fe-bd_dom_sf"/>
</dbReference>
<dbReference type="EMBL" id="ATAX01000037">
    <property type="protein sequence ID" value="EWM52175.1"/>
    <property type="molecule type" value="Genomic_DNA"/>
</dbReference>
<dbReference type="Proteomes" id="UP000019365">
    <property type="component" value="Unassembled WGS sequence"/>
</dbReference>
<dbReference type="SUPFAM" id="SSF47413">
    <property type="entry name" value="lambda repressor-like DNA-binding domains"/>
    <property type="match status" value="1"/>
</dbReference>
<dbReference type="SMART" id="SM00530">
    <property type="entry name" value="HTH_XRE"/>
    <property type="match status" value="1"/>
</dbReference>
<keyword evidence="1" id="KW-0238">DNA-binding</keyword>
<evidence type="ECO:0000256" key="1">
    <source>
        <dbReference type="ARBA" id="ARBA00023125"/>
    </source>
</evidence>
<comment type="caution">
    <text evidence="3">The sequence shown here is derived from an EMBL/GenBank/DDBJ whole genome shotgun (WGS) entry which is preliminary data.</text>
</comment>
<evidence type="ECO:0000259" key="2">
    <source>
        <dbReference type="PROSITE" id="PS50943"/>
    </source>
</evidence>
<dbReference type="Gene3D" id="1.10.260.40">
    <property type="entry name" value="lambda repressor-like DNA-binding domains"/>
    <property type="match status" value="1"/>
</dbReference>
<dbReference type="PANTHER" id="PTHR46558">
    <property type="entry name" value="TRACRIPTIONAL REGULATORY PROTEIN-RELATED-RELATED"/>
    <property type="match status" value="1"/>
</dbReference>
<dbReference type="GO" id="GO:0003677">
    <property type="term" value="F:DNA binding"/>
    <property type="evidence" value="ECO:0007669"/>
    <property type="project" value="UniProtKB-KW"/>
</dbReference>
<keyword evidence="4" id="KW-1185">Reference proteome</keyword>
<sequence>MDQIRTGELIRRLRMEMKLTQKELAEKLSVSDKAVSKWESGKGCPDISLLYGLAEIFGTDINVLLSGELEKNESEKGNMKKLRFYICRKCGNIITSTSEAAVTCCGSRLTAEEPRKADENDALVLEDIGGEWAVSSSHPMTKEHYISFVAYVRDSAAMIYKMYPEWDLQFIMPMYRSGRLLWFCTEHGLLYRDIKP</sequence>
<evidence type="ECO:0000313" key="4">
    <source>
        <dbReference type="Proteomes" id="UP000019365"/>
    </source>
</evidence>
<dbReference type="GO" id="GO:0005506">
    <property type="term" value="F:iron ion binding"/>
    <property type="evidence" value="ECO:0007669"/>
    <property type="project" value="InterPro"/>
</dbReference>
<dbReference type="AlphaFoldDB" id="W7UTR0"/>
<dbReference type="Pfam" id="PF01381">
    <property type="entry name" value="HTH_3"/>
    <property type="match status" value="1"/>
</dbReference>
<reference evidence="3 4" key="1">
    <citation type="journal article" date="2014" name="PLoS ONE">
        <title>Rumen cellulosomics: divergent fiber-degrading strategies revealed by comparative genome-wide analysis of six ruminococcal strains.</title>
        <authorList>
            <person name="Dassa B."/>
            <person name="Borovok I."/>
            <person name="Ruimy-Israeli V."/>
            <person name="Lamed R."/>
            <person name="Flint H.J."/>
            <person name="Duncan S.H."/>
            <person name="Henrissat B."/>
            <person name="Coutinho P."/>
            <person name="Morrison M."/>
            <person name="Mosoni P."/>
            <person name="Yeoman C.J."/>
            <person name="White B.A."/>
            <person name="Bayer E.A."/>
        </authorList>
    </citation>
    <scope>NUCLEOTIDE SEQUENCE [LARGE SCALE GENOMIC DNA]</scope>
    <source>
        <strain evidence="3 4">007c</strain>
    </source>
</reference>
<dbReference type="Gene3D" id="2.60.40.730">
    <property type="entry name" value="SOR catalytic domain"/>
    <property type="match status" value="1"/>
</dbReference>
<evidence type="ECO:0000313" key="3">
    <source>
        <dbReference type="EMBL" id="EWM52175.1"/>
    </source>
</evidence>
<dbReference type="InterPro" id="IPR010982">
    <property type="entry name" value="Lambda_DNA-bd_dom_sf"/>
</dbReference>
<dbReference type="RefSeq" id="WP_037301684.1">
    <property type="nucleotide sequence ID" value="NZ_ATAX01000037.1"/>
</dbReference>
<proteinExistence type="predicted"/>
<gene>
    <name evidence="3" type="ORF">RF007C_02015</name>
</gene>
<protein>
    <recommendedName>
        <fullName evidence="2">HTH cro/C1-type domain-containing protein</fullName>
    </recommendedName>
</protein>
<dbReference type="CDD" id="cd00093">
    <property type="entry name" value="HTH_XRE"/>
    <property type="match status" value="1"/>
</dbReference>
<organism evidence="3 4">
    <name type="scientific">Ruminococcus flavefaciens 007c</name>
    <dbReference type="NCBI Taxonomy" id="1341157"/>
    <lineage>
        <taxon>Bacteria</taxon>
        <taxon>Bacillati</taxon>
        <taxon>Bacillota</taxon>
        <taxon>Clostridia</taxon>
        <taxon>Eubacteriales</taxon>
        <taxon>Oscillospiraceae</taxon>
        <taxon>Ruminococcus</taxon>
    </lineage>
</organism>
<dbReference type="eggNOG" id="COG1395">
    <property type="taxonomic scope" value="Bacteria"/>
</dbReference>
<feature type="domain" description="HTH cro/C1-type" evidence="2">
    <location>
        <begin position="10"/>
        <end position="64"/>
    </location>
</feature>
<dbReference type="OrthoDB" id="9813152at2"/>
<dbReference type="PATRIC" id="fig|1341157.4.peg.3235"/>
<dbReference type="PROSITE" id="PS50943">
    <property type="entry name" value="HTH_CROC1"/>
    <property type="match status" value="1"/>
</dbReference>